<accession>A0AAW1DR77</accession>
<sequence length="84" mass="9534">MILVAHLYNSCRPKCNQLLVKQNLGIQKIFNLATLSCSVSNTIGLIDLKFFNNLRIAKFYRIQKVASACCIECKKLHQNICNTC</sequence>
<reference evidence="1 2" key="1">
    <citation type="submission" date="2022-12" db="EMBL/GenBank/DDBJ databases">
        <title>Chromosome-level genome assembly of true bugs.</title>
        <authorList>
            <person name="Ma L."/>
            <person name="Li H."/>
        </authorList>
    </citation>
    <scope>NUCLEOTIDE SEQUENCE [LARGE SCALE GENOMIC DNA]</scope>
    <source>
        <strain evidence="1">Lab_2022b</strain>
    </source>
</reference>
<dbReference type="EMBL" id="JAPXFL010000001">
    <property type="protein sequence ID" value="KAK9511743.1"/>
    <property type="molecule type" value="Genomic_DNA"/>
</dbReference>
<comment type="caution">
    <text evidence="1">The sequence shown here is derived from an EMBL/GenBank/DDBJ whole genome shotgun (WGS) entry which is preliminary data.</text>
</comment>
<evidence type="ECO:0000313" key="2">
    <source>
        <dbReference type="Proteomes" id="UP001461498"/>
    </source>
</evidence>
<dbReference type="AlphaFoldDB" id="A0AAW1DR77"/>
<dbReference type="Proteomes" id="UP001461498">
    <property type="component" value="Unassembled WGS sequence"/>
</dbReference>
<organism evidence="1 2">
    <name type="scientific">Rhynocoris fuscipes</name>
    <dbReference type="NCBI Taxonomy" id="488301"/>
    <lineage>
        <taxon>Eukaryota</taxon>
        <taxon>Metazoa</taxon>
        <taxon>Ecdysozoa</taxon>
        <taxon>Arthropoda</taxon>
        <taxon>Hexapoda</taxon>
        <taxon>Insecta</taxon>
        <taxon>Pterygota</taxon>
        <taxon>Neoptera</taxon>
        <taxon>Paraneoptera</taxon>
        <taxon>Hemiptera</taxon>
        <taxon>Heteroptera</taxon>
        <taxon>Panheteroptera</taxon>
        <taxon>Cimicomorpha</taxon>
        <taxon>Reduviidae</taxon>
        <taxon>Harpactorinae</taxon>
        <taxon>Harpactorini</taxon>
        <taxon>Rhynocoris</taxon>
    </lineage>
</organism>
<protein>
    <submittedName>
        <fullName evidence="1">Uncharacterized protein</fullName>
    </submittedName>
</protein>
<keyword evidence="2" id="KW-1185">Reference proteome</keyword>
<evidence type="ECO:0000313" key="1">
    <source>
        <dbReference type="EMBL" id="KAK9511743.1"/>
    </source>
</evidence>
<proteinExistence type="predicted"/>
<gene>
    <name evidence="1" type="ORF">O3M35_000346</name>
</gene>
<name>A0AAW1DR77_9HEMI</name>